<dbReference type="Proteomes" id="UP001071777">
    <property type="component" value="Unassembled WGS sequence"/>
</dbReference>
<reference evidence="1" key="1">
    <citation type="submission" date="2022-10" db="EMBL/GenBank/DDBJ databases">
        <title>Adaptive evolution leads to modifications in subtelomeric GC content in a zoonotic Cryptosporidium species.</title>
        <authorList>
            <person name="Li J."/>
            <person name="Feng Y."/>
            <person name="Xiao L."/>
        </authorList>
    </citation>
    <scope>NUCLEOTIDE SEQUENCE</scope>
    <source>
        <strain evidence="1">25894</strain>
    </source>
</reference>
<protein>
    <submittedName>
        <fullName evidence="1">Uncharacterized protein</fullName>
    </submittedName>
</protein>
<comment type="caution">
    <text evidence="1">The sequence shown here is derived from an EMBL/GenBank/DDBJ whole genome shotgun (WGS) entry which is preliminary data.</text>
</comment>
<evidence type="ECO:0000313" key="2">
    <source>
        <dbReference type="Proteomes" id="UP001071777"/>
    </source>
</evidence>
<keyword evidence="2" id="KW-1185">Reference proteome</keyword>
<accession>A0ABQ8P4M0</accession>
<organism evidence="1 2">
    <name type="scientific">Cryptosporidium canis</name>
    <dbReference type="NCBI Taxonomy" id="195482"/>
    <lineage>
        <taxon>Eukaryota</taxon>
        <taxon>Sar</taxon>
        <taxon>Alveolata</taxon>
        <taxon>Apicomplexa</taxon>
        <taxon>Conoidasida</taxon>
        <taxon>Coccidia</taxon>
        <taxon>Eucoccidiorida</taxon>
        <taxon>Eimeriorina</taxon>
        <taxon>Cryptosporidiidae</taxon>
        <taxon>Cryptosporidium</taxon>
    </lineage>
</organism>
<sequence>MFSETTDSLSSTCMSTPRRSKVFEDETIAFAPDARRAVRKQHHIDLINGSEWHKSNDSKNERDLENLSFQSLSSPLLNALSRSSICSRHLVTPKRGLMRDSILSTGTPRGRSFSHCFDLTFDCISVYGNDSDQESNYDKDPSPLKATTKENENVSVENLSIYSNRLISLCKRGRDSLELDVESDSPSELVRIMSKSLRLS</sequence>
<gene>
    <name evidence="1" type="ORF">OJ252_2830</name>
</gene>
<name>A0ABQ8P4M0_9CRYT</name>
<dbReference type="EMBL" id="JAPCXB010000120">
    <property type="protein sequence ID" value="KAJ1607539.1"/>
    <property type="molecule type" value="Genomic_DNA"/>
</dbReference>
<proteinExistence type="predicted"/>
<evidence type="ECO:0000313" key="1">
    <source>
        <dbReference type="EMBL" id="KAJ1607539.1"/>
    </source>
</evidence>